<dbReference type="PANTHER" id="PTHR34477">
    <property type="entry name" value="UPF0213 PROTEIN YHBQ"/>
    <property type="match status" value="1"/>
</dbReference>
<dbReference type="PROSITE" id="PS50164">
    <property type="entry name" value="GIY_YIG"/>
    <property type="match status" value="1"/>
</dbReference>
<evidence type="ECO:0000259" key="2">
    <source>
        <dbReference type="PROSITE" id="PS50164"/>
    </source>
</evidence>
<dbReference type="InterPro" id="IPR000305">
    <property type="entry name" value="GIY-YIG_endonuc"/>
</dbReference>
<dbReference type="EMBL" id="QQAX01000016">
    <property type="protein sequence ID" value="RDI42074.1"/>
    <property type="molecule type" value="Genomic_DNA"/>
</dbReference>
<dbReference type="PANTHER" id="PTHR34477:SF1">
    <property type="entry name" value="UPF0213 PROTEIN YHBQ"/>
    <property type="match status" value="1"/>
</dbReference>
<protein>
    <submittedName>
        <fullName evidence="3">Putative endonuclease</fullName>
    </submittedName>
</protein>
<dbReference type="SUPFAM" id="SSF82771">
    <property type="entry name" value="GIY-YIG endonuclease"/>
    <property type="match status" value="1"/>
</dbReference>
<organism evidence="3 4">
    <name type="scientific">Aquicella lusitana</name>
    <dbReference type="NCBI Taxonomy" id="254246"/>
    <lineage>
        <taxon>Bacteria</taxon>
        <taxon>Pseudomonadati</taxon>
        <taxon>Pseudomonadota</taxon>
        <taxon>Gammaproteobacteria</taxon>
        <taxon>Legionellales</taxon>
        <taxon>Coxiellaceae</taxon>
        <taxon>Aquicella</taxon>
    </lineage>
</organism>
<sequence length="111" mass="12817">MTAKNYWIYILYCTNDTFYTGYTVNLAERYAAHLNGTSRCKYTRSFKPLGIAQCWKISGTRGLAMRIERHIKKLPRIKKTQYISEPGLLAQLFPTIPVAKKVLKKIADLSR</sequence>
<dbReference type="RefSeq" id="WP_114834753.1">
    <property type="nucleotide sequence ID" value="NZ_LR699115.1"/>
</dbReference>
<dbReference type="Pfam" id="PF01541">
    <property type="entry name" value="GIY-YIG"/>
    <property type="match status" value="1"/>
</dbReference>
<dbReference type="GO" id="GO:0004519">
    <property type="term" value="F:endonuclease activity"/>
    <property type="evidence" value="ECO:0007669"/>
    <property type="project" value="UniProtKB-KW"/>
</dbReference>
<name>A0A370GI58_9COXI</name>
<comment type="caution">
    <text evidence="3">The sequence shown here is derived from an EMBL/GenBank/DDBJ whole genome shotgun (WGS) entry which is preliminary data.</text>
</comment>
<accession>A0A370GI58</accession>
<dbReference type="Proteomes" id="UP000254720">
    <property type="component" value="Unassembled WGS sequence"/>
</dbReference>
<dbReference type="OrthoDB" id="9797095at2"/>
<gene>
    <name evidence="3" type="ORF">C8D86_11628</name>
</gene>
<keyword evidence="3" id="KW-0378">Hydrolase</keyword>
<keyword evidence="3" id="KW-0540">Nuclease</keyword>
<dbReference type="InterPro" id="IPR035901">
    <property type="entry name" value="GIY-YIG_endonuc_sf"/>
</dbReference>
<reference evidence="3 4" key="1">
    <citation type="submission" date="2018-07" db="EMBL/GenBank/DDBJ databases">
        <title>Genomic Encyclopedia of Type Strains, Phase IV (KMG-IV): sequencing the most valuable type-strain genomes for metagenomic binning, comparative biology and taxonomic classification.</title>
        <authorList>
            <person name="Goeker M."/>
        </authorList>
    </citation>
    <scope>NUCLEOTIDE SEQUENCE [LARGE SCALE GENOMIC DNA]</scope>
    <source>
        <strain evidence="3 4">DSM 16500</strain>
    </source>
</reference>
<proteinExistence type="inferred from homology"/>
<comment type="similarity">
    <text evidence="1">Belongs to the UPF0213 family.</text>
</comment>
<evidence type="ECO:0000313" key="3">
    <source>
        <dbReference type="EMBL" id="RDI42074.1"/>
    </source>
</evidence>
<evidence type="ECO:0000256" key="1">
    <source>
        <dbReference type="ARBA" id="ARBA00007435"/>
    </source>
</evidence>
<feature type="domain" description="GIY-YIG" evidence="2">
    <location>
        <begin position="4"/>
        <end position="81"/>
    </location>
</feature>
<dbReference type="Gene3D" id="3.40.1440.10">
    <property type="entry name" value="GIY-YIG endonuclease"/>
    <property type="match status" value="1"/>
</dbReference>
<evidence type="ECO:0000313" key="4">
    <source>
        <dbReference type="Proteomes" id="UP000254720"/>
    </source>
</evidence>
<dbReference type="CDD" id="cd10456">
    <property type="entry name" value="GIY-YIG_UPF0213"/>
    <property type="match status" value="1"/>
</dbReference>
<keyword evidence="4" id="KW-1185">Reference proteome</keyword>
<keyword evidence="3" id="KW-0255">Endonuclease</keyword>
<dbReference type="InterPro" id="IPR050190">
    <property type="entry name" value="UPF0213_domain"/>
</dbReference>
<dbReference type="AlphaFoldDB" id="A0A370GI58"/>